<name>A0ABX9NHK1_9GAMM</name>
<reference evidence="1 2" key="1">
    <citation type="submission" date="2018-09" db="EMBL/GenBank/DDBJ databases">
        <title>Phylogenetic diversity of Pectobacterium and Dickeya strains causing blackleg disease of potato in Morocco.</title>
        <authorList>
            <person name="Oulghazi S."/>
            <person name="Moumni M."/>
            <person name="Faure D."/>
        </authorList>
    </citation>
    <scope>NUCLEOTIDE SEQUENCE [LARGE SCALE GENOMIC DNA]</scope>
    <source>
        <strain evidence="1 2">S4.16.03.LID</strain>
    </source>
</reference>
<keyword evidence="2" id="KW-1185">Reference proteome</keyword>
<dbReference type="RefSeq" id="WP_147363587.1">
    <property type="nucleotide sequence ID" value="NZ_QZDN01000076.1"/>
</dbReference>
<accession>A0ABX9NHK1</accession>
<proteinExistence type="predicted"/>
<dbReference type="EMBL" id="QZDO01000105">
    <property type="protein sequence ID" value="RJL64496.1"/>
    <property type="molecule type" value="Genomic_DNA"/>
</dbReference>
<protein>
    <submittedName>
        <fullName evidence="1">Uncharacterized protein</fullName>
    </submittedName>
</protein>
<comment type="caution">
    <text evidence="1">The sequence shown here is derived from an EMBL/GenBank/DDBJ whole genome shotgun (WGS) entry which is preliminary data.</text>
</comment>
<sequence>ERGKRKESMHELLESTTTRINVEQLKRKLTTELPRCPISGWWSATQLCTLTLWVHAVRQDNANRRSL</sequence>
<evidence type="ECO:0000313" key="2">
    <source>
        <dbReference type="Proteomes" id="UP000266633"/>
    </source>
</evidence>
<dbReference type="Proteomes" id="UP000266633">
    <property type="component" value="Unassembled WGS sequence"/>
</dbReference>
<evidence type="ECO:0000313" key="1">
    <source>
        <dbReference type="EMBL" id="RJL64496.1"/>
    </source>
</evidence>
<organism evidence="1 2">
    <name type="scientific">Dickeya dianthicola</name>
    <dbReference type="NCBI Taxonomy" id="204039"/>
    <lineage>
        <taxon>Bacteria</taxon>
        <taxon>Pseudomonadati</taxon>
        <taxon>Pseudomonadota</taxon>
        <taxon>Gammaproteobacteria</taxon>
        <taxon>Enterobacterales</taxon>
        <taxon>Pectobacteriaceae</taxon>
        <taxon>Dickeya</taxon>
    </lineage>
</organism>
<gene>
    <name evidence="1" type="ORF">D5077_22240</name>
</gene>
<feature type="non-terminal residue" evidence="1">
    <location>
        <position position="1"/>
    </location>
</feature>